<dbReference type="AlphaFoldDB" id="A0AAV1JU03"/>
<accession>A0AAV1JU03</accession>
<evidence type="ECO:0000313" key="2">
    <source>
        <dbReference type="Proteomes" id="UP001497472"/>
    </source>
</evidence>
<dbReference type="Proteomes" id="UP001497472">
    <property type="component" value="Unassembled WGS sequence"/>
</dbReference>
<keyword evidence="2" id="KW-1185">Reference proteome</keyword>
<protein>
    <submittedName>
        <fullName evidence="1">Uncharacterized protein</fullName>
    </submittedName>
</protein>
<gene>
    <name evidence="1" type="ORF">LNINA_LOCUS11781</name>
</gene>
<evidence type="ECO:0000313" key="1">
    <source>
        <dbReference type="EMBL" id="CAK1552751.1"/>
    </source>
</evidence>
<sequence length="114" mass="12681">MRGPARCHANVSPNWQRIRALVGGRRVASAECRALDAIRALSDERLRRTKQIFRLSACNELQLTKLSSTPCAMPKGEVVLRCRGGNVRAAFTLDYFPSGRQLCHFFLLHGDGIA</sequence>
<dbReference type="EMBL" id="CAVLEF010000163">
    <property type="protein sequence ID" value="CAK1552751.1"/>
    <property type="molecule type" value="Genomic_DNA"/>
</dbReference>
<proteinExistence type="predicted"/>
<name>A0AAV1JU03_9NEOP</name>
<comment type="caution">
    <text evidence="1">The sequence shown here is derived from an EMBL/GenBank/DDBJ whole genome shotgun (WGS) entry which is preliminary data.</text>
</comment>
<organism evidence="1 2">
    <name type="scientific">Leptosia nina</name>
    <dbReference type="NCBI Taxonomy" id="320188"/>
    <lineage>
        <taxon>Eukaryota</taxon>
        <taxon>Metazoa</taxon>
        <taxon>Ecdysozoa</taxon>
        <taxon>Arthropoda</taxon>
        <taxon>Hexapoda</taxon>
        <taxon>Insecta</taxon>
        <taxon>Pterygota</taxon>
        <taxon>Neoptera</taxon>
        <taxon>Endopterygota</taxon>
        <taxon>Lepidoptera</taxon>
        <taxon>Glossata</taxon>
        <taxon>Ditrysia</taxon>
        <taxon>Papilionoidea</taxon>
        <taxon>Pieridae</taxon>
        <taxon>Pierinae</taxon>
        <taxon>Leptosia</taxon>
    </lineage>
</organism>
<reference evidence="1 2" key="1">
    <citation type="submission" date="2023-11" db="EMBL/GenBank/DDBJ databases">
        <authorList>
            <person name="Okamura Y."/>
        </authorList>
    </citation>
    <scope>NUCLEOTIDE SEQUENCE [LARGE SCALE GENOMIC DNA]</scope>
</reference>